<sequence length="436" mass="46445">MTTRPRRPHDSLLSRFRRSDRGAVAPLLGFMMLALIGCVGLGIDVGRSVLVKARLADALDAAGLAVGARLATTDFNADALKFVSANFKANYSGATVTNVTATPNASKSVITLTATATMPTAFIKLFGTKSVTVKASSEITRKTTGLELVLALDNTGSMSGSMTSLKNAANSLIDILFGSDTTATNLFIGLVPFSHTVNIGTSRSSWVNFVNSSKSNWKGCVMARSGGLDQTDDPPSSNTYKFTDYYYPNNGGSLYCPKEITPMTNVKATIKTAVGKMTADGNTHINLGAVWGWRMISPSWRNYWGTLAWNGTILPLNYETKNMNKAMVLMTDGDNTMSSSIYTAYGYLSEGNLGTRNAGSAETELDTRLTTVCGKIKAKGIVLYTIAFNNPAKATKSLLQSCATTTAYYFDAGDSTSLTAAFQTIAGSLSNLRVSK</sequence>
<proteinExistence type="predicted"/>
<keyword evidence="1" id="KW-1133">Transmembrane helix</keyword>
<name>A0A9W6J053_9HYPH</name>
<dbReference type="RefSeq" id="WP_271168486.1">
    <property type="nucleotide sequence ID" value="NZ_BSFI01000007.1"/>
</dbReference>
<dbReference type="InterPro" id="IPR028087">
    <property type="entry name" value="Tad_N"/>
</dbReference>
<evidence type="ECO:0000313" key="3">
    <source>
        <dbReference type="EMBL" id="GLK68267.1"/>
    </source>
</evidence>
<dbReference type="Proteomes" id="UP001143372">
    <property type="component" value="Unassembled WGS sequence"/>
</dbReference>
<evidence type="ECO:0000256" key="1">
    <source>
        <dbReference type="SAM" id="Phobius"/>
    </source>
</evidence>
<feature type="transmembrane region" description="Helical" evidence="1">
    <location>
        <begin position="21"/>
        <end position="43"/>
    </location>
</feature>
<dbReference type="AlphaFoldDB" id="A0A9W6J053"/>
<dbReference type="PROSITE" id="PS50234">
    <property type="entry name" value="VWFA"/>
    <property type="match status" value="1"/>
</dbReference>
<reference evidence="3" key="2">
    <citation type="submission" date="2023-01" db="EMBL/GenBank/DDBJ databases">
        <authorList>
            <person name="Sun Q."/>
            <person name="Evtushenko L."/>
        </authorList>
    </citation>
    <scope>NUCLEOTIDE SEQUENCE</scope>
    <source>
        <strain evidence="3">VKM B-2347</strain>
    </source>
</reference>
<dbReference type="EMBL" id="BSFI01000007">
    <property type="protein sequence ID" value="GLK68267.1"/>
    <property type="molecule type" value="Genomic_DNA"/>
</dbReference>
<keyword evidence="4" id="KW-1185">Reference proteome</keyword>
<keyword evidence="1" id="KW-0812">Transmembrane</keyword>
<dbReference type="Gene3D" id="3.40.50.410">
    <property type="entry name" value="von Willebrand factor, type A domain"/>
    <property type="match status" value="1"/>
</dbReference>
<evidence type="ECO:0000313" key="4">
    <source>
        <dbReference type="Proteomes" id="UP001143372"/>
    </source>
</evidence>
<dbReference type="InterPro" id="IPR036465">
    <property type="entry name" value="vWFA_dom_sf"/>
</dbReference>
<reference evidence="3" key="1">
    <citation type="journal article" date="2014" name="Int. J. Syst. Evol. Microbiol.">
        <title>Complete genome sequence of Corynebacterium casei LMG S-19264T (=DSM 44701T), isolated from a smear-ripened cheese.</title>
        <authorList>
            <consortium name="US DOE Joint Genome Institute (JGI-PGF)"/>
            <person name="Walter F."/>
            <person name="Albersmeier A."/>
            <person name="Kalinowski J."/>
            <person name="Ruckert C."/>
        </authorList>
    </citation>
    <scope>NUCLEOTIDE SEQUENCE</scope>
    <source>
        <strain evidence="3">VKM B-2347</strain>
    </source>
</reference>
<feature type="domain" description="VWFA" evidence="2">
    <location>
        <begin position="147"/>
        <end position="425"/>
    </location>
</feature>
<dbReference type="InterPro" id="IPR002035">
    <property type="entry name" value="VWF_A"/>
</dbReference>
<keyword evidence="1" id="KW-0472">Membrane</keyword>
<organism evidence="3 4">
    <name type="scientific">Hansschlegelia plantiphila</name>
    <dbReference type="NCBI Taxonomy" id="374655"/>
    <lineage>
        <taxon>Bacteria</taxon>
        <taxon>Pseudomonadati</taxon>
        <taxon>Pseudomonadota</taxon>
        <taxon>Alphaproteobacteria</taxon>
        <taxon>Hyphomicrobiales</taxon>
        <taxon>Methylopilaceae</taxon>
        <taxon>Hansschlegelia</taxon>
    </lineage>
</organism>
<evidence type="ECO:0000259" key="2">
    <source>
        <dbReference type="PROSITE" id="PS50234"/>
    </source>
</evidence>
<accession>A0A9W6J053</accession>
<comment type="caution">
    <text evidence="3">The sequence shown here is derived from an EMBL/GenBank/DDBJ whole genome shotgun (WGS) entry which is preliminary data.</text>
</comment>
<protein>
    <recommendedName>
        <fullName evidence="2">VWFA domain-containing protein</fullName>
    </recommendedName>
</protein>
<gene>
    <name evidence="3" type="ORF">GCM10008179_19050</name>
</gene>
<dbReference type="Pfam" id="PF13400">
    <property type="entry name" value="Tad"/>
    <property type="match status" value="1"/>
</dbReference>
<dbReference type="SUPFAM" id="SSF53300">
    <property type="entry name" value="vWA-like"/>
    <property type="match status" value="1"/>
</dbReference>